<dbReference type="Proteomes" id="UP000644140">
    <property type="component" value="Chromosome"/>
</dbReference>
<organism evidence="1 2">
    <name type="scientific">Acinetobacter bereziniae</name>
    <name type="common">Acinetobacter genomosp. 10</name>
    <dbReference type="NCBI Taxonomy" id="106648"/>
    <lineage>
        <taxon>Bacteria</taxon>
        <taxon>Pseudomonadati</taxon>
        <taxon>Pseudomonadota</taxon>
        <taxon>Gammaproteobacteria</taxon>
        <taxon>Moraxellales</taxon>
        <taxon>Moraxellaceae</taxon>
        <taxon>Acinetobacter</taxon>
    </lineage>
</organism>
<proteinExistence type="predicted"/>
<reference evidence="1" key="1">
    <citation type="submission" date="2022-02" db="EMBL/GenBank/DDBJ databases">
        <title>Characterization of Tn125 harboring carbapenem-resistant Acinetobacter bereziniae clinical isolates.</title>
        <authorList>
            <person name="Wong N.-K."/>
            <person name="Pan Q."/>
        </authorList>
    </citation>
    <scope>NUCLEOTIDE SEQUENCE</scope>
    <source>
        <strain evidence="1">GD03393</strain>
    </source>
</reference>
<dbReference type="AlphaFoldDB" id="A0A8I1DHQ6"/>
<evidence type="ECO:0000313" key="2">
    <source>
        <dbReference type="Proteomes" id="UP000644140"/>
    </source>
</evidence>
<dbReference type="EMBL" id="CP092085">
    <property type="protein sequence ID" value="UUN96427.1"/>
    <property type="molecule type" value="Genomic_DNA"/>
</dbReference>
<accession>A0A8I1DHQ6</accession>
<name>A0A8I1DHQ6_ACIBZ</name>
<gene>
    <name evidence="1" type="ORF">I9054_013695</name>
</gene>
<dbReference type="RefSeq" id="WP_198114478.1">
    <property type="nucleotide sequence ID" value="NZ_CP066121.1"/>
</dbReference>
<evidence type="ECO:0000313" key="1">
    <source>
        <dbReference type="EMBL" id="UUN96427.1"/>
    </source>
</evidence>
<protein>
    <submittedName>
        <fullName evidence="1">Uncharacterized protein</fullName>
    </submittedName>
</protein>
<sequence>MEYNLHALFYKALSNSDQEIQQQLKALESIVLEAQKLHPIFSNLYINNAINPSKPLGYSFPSQEAFKYLYNARKKDPFDSALLWNGKNDSAEYISITFSNSGLSFGLENQLNTEILKKLFQIMLTHLNFKYIFIYDDFFRDIVVFEHRHPVSAICYVPQIISENSIPHLYKKIDVLNDLNQGSILIFDENIFEESGRMKKIIEENAIALVALNAIPETELDSDFFSEVDL</sequence>